<name>A0AAF5PLW3_WUCBA</name>
<dbReference type="AlphaFoldDB" id="A0AAF5PLW3"/>
<reference evidence="2" key="3">
    <citation type="submission" date="2024-02" db="UniProtKB">
        <authorList>
            <consortium name="WormBaseParasite"/>
        </authorList>
    </citation>
    <scope>IDENTIFICATION</scope>
    <source>
        <strain evidence="2">pt0022</strain>
    </source>
</reference>
<protein>
    <submittedName>
        <fullName evidence="2">Uncharacterized protein</fullName>
    </submittedName>
</protein>
<accession>A0AAF5PLW3</accession>
<organism evidence="1 2">
    <name type="scientific">Wuchereria bancrofti</name>
    <dbReference type="NCBI Taxonomy" id="6293"/>
    <lineage>
        <taxon>Eukaryota</taxon>
        <taxon>Metazoa</taxon>
        <taxon>Ecdysozoa</taxon>
        <taxon>Nematoda</taxon>
        <taxon>Chromadorea</taxon>
        <taxon>Rhabditida</taxon>
        <taxon>Spirurina</taxon>
        <taxon>Spiruromorpha</taxon>
        <taxon>Filarioidea</taxon>
        <taxon>Onchocercidae</taxon>
        <taxon>Wuchereria</taxon>
    </lineage>
</organism>
<reference evidence="1" key="2">
    <citation type="journal article" date="2016" name="Mol. Ecol.">
        <title>Population genomics of the filarial nematode parasite Wuchereria bancrofti from mosquitoes.</title>
        <authorList>
            <person name="Small S.T."/>
            <person name="Reimer L.J."/>
            <person name="Tisch D.J."/>
            <person name="King C.L."/>
            <person name="Christensen B.M."/>
            <person name="Siba P.M."/>
            <person name="Kazura J.W."/>
            <person name="Serre D."/>
            <person name="Zimmerman P.A."/>
        </authorList>
    </citation>
    <scope>NUCLEOTIDE SEQUENCE</scope>
    <source>
        <strain evidence="1">pt0022</strain>
    </source>
</reference>
<evidence type="ECO:0000313" key="2">
    <source>
        <dbReference type="WBParaSite" id="mrna-Wban_02610"/>
    </source>
</evidence>
<dbReference type="WBParaSite" id="mrna-Wban_02610">
    <property type="protein sequence ID" value="mrna-Wban_02610"/>
    <property type="gene ID" value="Wban_02610"/>
</dbReference>
<dbReference type="Proteomes" id="UP000093561">
    <property type="component" value="Unassembled WGS sequence"/>
</dbReference>
<evidence type="ECO:0000313" key="1">
    <source>
        <dbReference type="Proteomes" id="UP000093561"/>
    </source>
</evidence>
<proteinExistence type="predicted"/>
<reference evidence="1" key="1">
    <citation type="submission" date="2015-03" db="EMBL/GenBank/DDBJ databases">
        <title>Wuchereria bancrofti Genome Sequencing Papua New Guinea Strain.</title>
        <authorList>
            <person name="Small S.T."/>
            <person name="Serre D."/>
            <person name="Zimmerman P.A."/>
        </authorList>
    </citation>
    <scope>NUCLEOTIDE SEQUENCE [LARGE SCALE GENOMIC DNA]</scope>
    <source>
        <strain evidence="1">pt0022</strain>
    </source>
</reference>
<sequence>MNASEERLNTAIEKNKDLSERPIHHQKIAVNISFSF</sequence>